<name>A0A098VR80_9MICR</name>
<dbReference type="HOGENOM" id="CLU_1594959_0_0_1"/>
<comment type="caution">
    <text evidence="2">The sequence shown here is derived from an EMBL/GenBank/DDBJ whole genome shotgun (WGS) entry which is preliminary data.</text>
</comment>
<sequence>MFLNGLHFIRTSKKEAASPPLGFRLFETSSHQVGVFSLISLGSHAFDNLVLKEPLNLNSILHSETLSDPGRYIPNLGKSIARLSSLLEQRSQPLPGLDQYALPKASSPVARNNAKPMLFQPKDTPASKKQKTEKHTPSNGPLKIVLKFYLLICTDWSSYRDRATHLN</sequence>
<feature type="region of interest" description="Disordered" evidence="1">
    <location>
        <begin position="111"/>
        <end position="138"/>
    </location>
</feature>
<evidence type="ECO:0000313" key="2">
    <source>
        <dbReference type="EMBL" id="KGG51553.1"/>
    </source>
</evidence>
<protein>
    <submittedName>
        <fullName evidence="2">Uncharacterized protein</fullName>
    </submittedName>
</protein>
<organism evidence="2 3">
    <name type="scientific">Mitosporidium daphniae</name>
    <dbReference type="NCBI Taxonomy" id="1485682"/>
    <lineage>
        <taxon>Eukaryota</taxon>
        <taxon>Fungi</taxon>
        <taxon>Fungi incertae sedis</taxon>
        <taxon>Microsporidia</taxon>
        <taxon>Mitosporidium</taxon>
    </lineage>
</organism>
<dbReference type="EMBL" id="JMKJ01000244">
    <property type="protein sequence ID" value="KGG51553.1"/>
    <property type="molecule type" value="Genomic_DNA"/>
</dbReference>
<evidence type="ECO:0000256" key="1">
    <source>
        <dbReference type="SAM" id="MobiDB-lite"/>
    </source>
</evidence>
<proteinExistence type="predicted"/>
<dbReference type="GeneID" id="25259559"/>
<dbReference type="VEuPathDB" id="MicrosporidiaDB:DI09_31p40"/>
<dbReference type="RefSeq" id="XP_013238006.1">
    <property type="nucleotide sequence ID" value="XM_013382552.1"/>
</dbReference>
<dbReference type="AlphaFoldDB" id="A0A098VR80"/>
<evidence type="ECO:0000313" key="3">
    <source>
        <dbReference type="Proteomes" id="UP000029725"/>
    </source>
</evidence>
<reference evidence="2 3" key="1">
    <citation type="submission" date="2014-04" db="EMBL/GenBank/DDBJ databases">
        <title>A new species of microsporidia sheds light on the evolution of extreme parasitism.</title>
        <authorList>
            <person name="Haag K.L."/>
            <person name="James T.Y."/>
            <person name="Larsson R."/>
            <person name="Schaer T.M."/>
            <person name="Refardt D."/>
            <person name="Pombert J.-F."/>
            <person name="Ebert D."/>
        </authorList>
    </citation>
    <scope>NUCLEOTIDE SEQUENCE [LARGE SCALE GENOMIC DNA]</scope>
    <source>
        <strain evidence="2 3">UGP3</strain>
        <tissue evidence="2">Spores</tissue>
    </source>
</reference>
<keyword evidence="3" id="KW-1185">Reference proteome</keyword>
<gene>
    <name evidence="2" type="ORF">DI09_31p40</name>
</gene>
<accession>A0A098VR80</accession>
<dbReference type="Proteomes" id="UP000029725">
    <property type="component" value="Unassembled WGS sequence"/>
</dbReference>